<name>A0A7X8YGD4_9VIBR</name>
<reference evidence="2 3" key="1">
    <citation type="submission" date="2020-04" db="EMBL/GenBank/DDBJ databases">
        <title>Vibrio sp. SM6, a novel species isolated from seawater.</title>
        <authorList>
            <person name="Wang X."/>
        </authorList>
    </citation>
    <scope>NUCLEOTIDE SEQUENCE [LARGE SCALE GENOMIC DNA]</scope>
    <source>
        <strain evidence="2 3">SM6</strain>
    </source>
</reference>
<sequence>MITWHQCPLEHFSALELYHLLQLRVDVFVVEQNCPYPELDGKDTLPHVEHLVAREGETVIACARLLPPEVSYPSASIGRVVCHADHRHTGLGHELLKRAIQACKEKWPDSEIEIGAQAYLRRFYEQHGFVEEGEIYLEDGIEHIHMRRI</sequence>
<dbReference type="InterPro" id="IPR016181">
    <property type="entry name" value="Acyl_CoA_acyltransferase"/>
</dbReference>
<dbReference type="GO" id="GO:0016747">
    <property type="term" value="F:acyltransferase activity, transferring groups other than amino-acyl groups"/>
    <property type="evidence" value="ECO:0007669"/>
    <property type="project" value="InterPro"/>
</dbReference>
<dbReference type="Pfam" id="PF13673">
    <property type="entry name" value="Acetyltransf_10"/>
    <property type="match status" value="1"/>
</dbReference>
<accession>A0A7X8YGD4</accession>
<dbReference type="SUPFAM" id="SSF55729">
    <property type="entry name" value="Acyl-CoA N-acyltransferases (Nat)"/>
    <property type="match status" value="1"/>
</dbReference>
<dbReference type="PROSITE" id="PS51186">
    <property type="entry name" value="GNAT"/>
    <property type="match status" value="1"/>
</dbReference>
<dbReference type="RefSeq" id="WP_168835532.1">
    <property type="nucleotide sequence ID" value="NZ_JABAIK010000004.1"/>
</dbReference>
<dbReference type="InterPro" id="IPR000182">
    <property type="entry name" value="GNAT_dom"/>
</dbReference>
<dbReference type="EMBL" id="JABAIK010000004">
    <property type="protein sequence ID" value="NLS12430.1"/>
    <property type="molecule type" value="Genomic_DNA"/>
</dbReference>
<gene>
    <name evidence="2" type="ORF">HGP28_05895</name>
</gene>
<feature type="domain" description="N-acetyltransferase" evidence="1">
    <location>
        <begin position="7"/>
        <end position="149"/>
    </location>
</feature>
<keyword evidence="2" id="KW-0808">Transferase</keyword>
<dbReference type="Proteomes" id="UP000535589">
    <property type="component" value="Unassembled WGS sequence"/>
</dbReference>
<evidence type="ECO:0000313" key="2">
    <source>
        <dbReference type="EMBL" id="NLS12430.1"/>
    </source>
</evidence>
<dbReference type="Gene3D" id="3.40.630.30">
    <property type="match status" value="1"/>
</dbReference>
<dbReference type="CDD" id="cd04301">
    <property type="entry name" value="NAT_SF"/>
    <property type="match status" value="1"/>
</dbReference>
<proteinExistence type="predicted"/>
<dbReference type="AlphaFoldDB" id="A0A7X8YGD4"/>
<organism evidence="2 3">
    <name type="scientific">Vibrio agarilyticus</name>
    <dbReference type="NCBI Taxonomy" id="2726741"/>
    <lineage>
        <taxon>Bacteria</taxon>
        <taxon>Pseudomonadati</taxon>
        <taxon>Pseudomonadota</taxon>
        <taxon>Gammaproteobacteria</taxon>
        <taxon>Vibrionales</taxon>
        <taxon>Vibrionaceae</taxon>
        <taxon>Vibrio</taxon>
    </lineage>
</organism>
<evidence type="ECO:0000259" key="1">
    <source>
        <dbReference type="PROSITE" id="PS51186"/>
    </source>
</evidence>
<protein>
    <submittedName>
        <fullName evidence="2">GNAT family N-acetyltransferase</fullName>
    </submittedName>
</protein>
<evidence type="ECO:0000313" key="3">
    <source>
        <dbReference type="Proteomes" id="UP000535589"/>
    </source>
</evidence>
<keyword evidence="3" id="KW-1185">Reference proteome</keyword>
<comment type="caution">
    <text evidence="2">The sequence shown here is derived from an EMBL/GenBank/DDBJ whole genome shotgun (WGS) entry which is preliminary data.</text>
</comment>